<name>A0A0U4YBR4_9PROT</name>
<reference evidence="2" key="1">
    <citation type="submission" date="2014-09" db="EMBL/GenBank/DDBJ databases">
        <authorList>
            <person name="Illeghems K.G."/>
        </authorList>
    </citation>
    <scope>NUCLEOTIDE SEQUENCE [LARGE SCALE GENOMIC DNA]</scope>
    <source>
        <strain evidence="2">LMG 23848T</strain>
    </source>
</reference>
<accession>A0A0U4YBR4</accession>
<sequence length="43" mass="4665">MLSLQQIISQHEYEFVACAMLRFSPIVSNSSAIADVSPALAPE</sequence>
<proteinExistence type="predicted"/>
<evidence type="ECO:0000313" key="1">
    <source>
        <dbReference type="EMBL" id="CEF55249.1"/>
    </source>
</evidence>
<protein>
    <submittedName>
        <fullName evidence="1">Uncharacterized protein</fullName>
    </submittedName>
</protein>
<dbReference type="PATRIC" id="fig|431306.5.peg.1312"/>
<dbReference type="EMBL" id="LN609302">
    <property type="protein sequence ID" value="CEF55249.1"/>
    <property type="molecule type" value="Genomic_DNA"/>
</dbReference>
<dbReference type="Proteomes" id="UP000068250">
    <property type="component" value="Chromosome I"/>
</dbReference>
<gene>
    <name evidence="1" type="ORF">AGA_1287</name>
</gene>
<evidence type="ECO:0000313" key="2">
    <source>
        <dbReference type="Proteomes" id="UP000068250"/>
    </source>
</evidence>
<dbReference type="AlphaFoldDB" id="A0A0U4YBR4"/>
<organism evidence="1 2">
    <name type="scientific">Acetobacter ghanensis</name>
    <dbReference type="NCBI Taxonomy" id="431306"/>
    <lineage>
        <taxon>Bacteria</taxon>
        <taxon>Pseudomonadati</taxon>
        <taxon>Pseudomonadota</taxon>
        <taxon>Alphaproteobacteria</taxon>
        <taxon>Acetobacterales</taxon>
        <taxon>Acetobacteraceae</taxon>
        <taxon>Acetobacter</taxon>
    </lineage>
</organism>